<keyword evidence="8" id="KW-1185">Reference proteome</keyword>
<accession>A0A940S791</accession>
<name>A0A940S791_9PROT</name>
<evidence type="ECO:0000256" key="3">
    <source>
        <dbReference type="ARBA" id="ARBA00022692"/>
    </source>
</evidence>
<feature type="transmembrane region" description="Helical" evidence="6">
    <location>
        <begin position="256"/>
        <end position="279"/>
    </location>
</feature>
<sequence length="328" mass="33436">MSDATLPAMPVFPAPRRMGHGAFWLACAVAALALIAVLRGIGSEYAYFAATFVLQYVVLATAWNILGGYAGYVNFGAAAFFAAGAYTTVAIGKALGLSLLPCIGFAALVGGALGLGTGLLTLRLRGAYFAIATLCLSVVLQTLVVNWNYVGGSRGAYVIRPRDIPWPFDTYSGYLCAVAVVLAAAAIAIARTIEKSRLGLGLAALRDDEQAAEAAGVPTLRLKLIATTISGAMMAVAGAPLPLLGSYVEPTSAFGLAYAVNAIAMPLIGGTASWAGPLIGAVLLSSLQQAATVTISSAANLLIVGVVLVVFVCAAPHGILGLFRKGGR</sequence>
<dbReference type="InterPro" id="IPR001851">
    <property type="entry name" value="ABC_transp_permease"/>
</dbReference>
<dbReference type="GO" id="GO:0015658">
    <property type="term" value="F:branched-chain amino acid transmembrane transporter activity"/>
    <property type="evidence" value="ECO:0007669"/>
    <property type="project" value="InterPro"/>
</dbReference>
<dbReference type="AlphaFoldDB" id="A0A940S791"/>
<proteinExistence type="predicted"/>
<organism evidence="7 8">
    <name type="scientific">Roseomonas indoligenes</name>
    <dbReference type="NCBI Taxonomy" id="2820811"/>
    <lineage>
        <taxon>Bacteria</taxon>
        <taxon>Pseudomonadati</taxon>
        <taxon>Pseudomonadota</taxon>
        <taxon>Alphaproteobacteria</taxon>
        <taxon>Acetobacterales</taxon>
        <taxon>Roseomonadaceae</taxon>
        <taxon>Roseomonas</taxon>
    </lineage>
</organism>
<feature type="transmembrane region" description="Helical" evidence="6">
    <location>
        <begin position="224"/>
        <end position="244"/>
    </location>
</feature>
<comment type="subcellular location">
    <subcellularLocation>
        <location evidence="1">Cell membrane</location>
        <topology evidence="1">Multi-pass membrane protein</topology>
    </subcellularLocation>
</comment>
<dbReference type="Pfam" id="PF02653">
    <property type="entry name" value="BPD_transp_2"/>
    <property type="match status" value="1"/>
</dbReference>
<dbReference type="GO" id="GO:0005886">
    <property type="term" value="C:plasma membrane"/>
    <property type="evidence" value="ECO:0007669"/>
    <property type="project" value="UniProtKB-SubCell"/>
</dbReference>
<comment type="caution">
    <text evidence="7">The sequence shown here is derived from an EMBL/GenBank/DDBJ whole genome shotgun (WGS) entry which is preliminary data.</text>
</comment>
<evidence type="ECO:0000256" key="6">
    <source>
        <dbReference type="SAM" id="Phobius"/>
    </source>
</evidence>
<evidence type="ECO:0000313" key="7">
    <source>
        <dbReference type="EMBL" id="MBP0496376.1"/>
    </source>
</evidence>
<keyword evidence="4 6" id="KW-1133">Transmembrane helix</keyword>
<feature type="transmembrane region" description="Helical" evidence="6">
    <location>
        <begin position="299"/>
        <end position="323"/>
    </location>
</feature>
<keyword evidence="2" id="KW-1003">Cell membrane</keyword>
<feature type="transmembrane region" description="Helical" evidence="6">
    <location>
        <begin position="45"/>
        <end position="66"/>
    </location>
</feature>
<feature type="transmembrane region" description="Helical" evidence="6">
    <location>
        <begin position="20"/>
        <end position="38"/>
    </location>
</feature>
<evidence type="ECO:0000256" key="1">
    <source>
        <dbReference type="ARBA" id="ARBA00004651"/>
    </source>
</evidence>
<dbReference type="EMBL" id="JAGIZA010000036">
    <property type="protein sequence ID" value="MBP0496376.1"/>
    <property type="molecule type" value="Genomic_DNA"/>
</dbReference>
<evidence type="ECO:0000256" key="5">
    <source>
        <dbReference type="ARBA" id="ARBA00023136"/>
    </source>
</evidence>
<dbReference type="InterPro" id="IPR043428">
    <property type="entry name" value="LivM-like"/>
</dbReference>
<gene>
    <name evidence="7" type="ORF">J5Y10_26580</name>
</gene>
<evidence type="ECO:0000313" key="8">
    <source>
        <dbReference type="Proteomes" id="UP000677537"/>
    </source>
</evidence>
<feature type="transmembrane region" description="Helical" evidence="6">
    <location>
        <begin position="171"/>
        <end position="190"/>
    </location>
</feature>
<evidence type="ECO:0000256" key="4">
    <source>
        <dbReference type="ARBA" id="ARBA00022989"/>
    </source>
</evidence>
<reference evidence="7" key="1">
    <citation type="submission" date="2021-03" db="EMBL/GenBank/DDBJ databases">
        <authorList>
            <person name="So Y."/>
        </authorList>
    </citation>
    <scope>NUCLEOTIDE SEQUENCE</scope>
    <source>
        <strain evidence="7">SG15</strain>
    </source>
</reference>
<keyword evidence="5 6" id="KW-0472">Membrane</keyword>
<feature type="transmembrane region" description="Helical" evidence="6">
    <location>
        <begin position="128"/>
        <end position="150"/>
    </location>
</feature>
<dbReference type="CDD" id="cd06581">
    <property type="entry name" value="TM_PBP1_LivM_like"/>
    <property type="match status" value="1"/>
</dbReference>
<dbReference type="PANTHER" id="PTHR30482">
    <property type="entry name" value="HIGH-AFFINITY BRANCHED-CHAIN AMINO ACID TRANSPORT SYSTEM PERMEASE"/>
    <property type="match status" value="1"/>
</dbReference>
<dbReference type="Proteomes" id="UP000677537">
    <property type="component" value="Unassembled WGS sequence"/>
</dbReference>
<protein>
    <submittedName>
        <fullName evidence="7">Branched-chain amino acid ABC transporter permease</fullName>
    </submittedName>
</protein>
<dbReference type="PANTHER" id="PTHR30482:SF10">
    <property type="entry name" value="HIGH-AFFINITY BRANCHED-CHAIN AMINO ACID TRANSPORT PROTEIN BRAE"/>
    <property type="match status" value="1"/>
</dbReference>
<feature type="transmembrane region" description="Helical" evidence="6">
    <location>
        <begin position="99"/>
        <end position="122"/>
    </location>
</feature>
<dbReference type="RefSeq" id="WP_209377167.1">
    <property type="nucleotide sequence ID" value="NZ_JAGIZA010000036.1"/>
</dbReference>
<keyword evidence="3 6" id="KW-0812">Transmembrane</keyword>
<evidence type="ECO:0000256" key="2">
    <source>
        <dbReference type="ARBA" id="ARBA00022475"/>
    </source>
</evidence>